<dbReference type="InterPro" id="IPR036390">
    <property type="entry name" value="WH_DNA-bd_sf"/>
</dbReference>
<dbReference type="InterPro" id="IPR014832">
    <property type="entry name" value="TnsA_C"/>
</dbReference>
<dbReference type="Gene3D" id="1.10.10.10">
    <property type="entry name" value="Winged helix-like DNA-binding domain superfamily/Winged helix DNA-binding domain"/>
    <property type="match status" value="1"/>
</dbReference>
<dbReference type="SUPFAM" id="SSF52980">
    <property type="entry name" value="Restriction endonuclease-like"/>
    <property type="match status" value="1"/>
</dbReference>
<keyword evidence="4" id="KW-1185">Reference proteome</keyword>
<evidence type="ECO:0000313" key="3">
    <source>
        <dbReference type="EMBL" id="MFL8938998.1"/>
    </source>
</evidence>
<sequence length="277" mass="33035">MAKRKLEWTEKKIAKYIKEGRGSGELKSYKPWLTVQDVPSDGRSHRINGWKTNRIHHLLSDLERDYFYLLNWAKDVIDIREQFPLDREKTYEIASERNINHPIDSKTGTPIVLTTDFLITKRINGRIQYFARTIKPSELLNHPRTIEKFEIERAYWQEKDIDWGIVTEREIPMQYVKNIIWLYNAFNLENDDERYFADILYHTIANEEKAKKLSEIVSKFEADYNLDKGAAIHLLRYLFAQKMIRFNMEQKFSRQLCVEQLIISKGSEETVYDFVVS</sequence>
<dbReference type="Gene3D" id="3.40.1350.10">
    <property type="match status" value="1"/>
</dbReference>
<dbReference type="SUPFAM" id="SSF46785">
    <property type="entry name" value="Winged helix' DNA-binding domain"/>
    <property type="match status" value="1"/>
</dbReference>
<keyword evidence="3" id="KW-0255">Endonuclease</keyword>
<gene>
    <name evidence="3" type="ORF">ACKA06_19625</name>
</gene>
<keyword evidence="3" id="KW-0540">Nuclease</keyword>
<keyword evidence="3" id="KW-0378">Hydrolase</keyword>
<evidence type="ECO:0000259" key="2">
    <source>
        <dbReference type="Pfam" id="PF08722"/>
    </source>
</evidence>
<dbReference type="InterPro" id="IPR011335">
    <property type="entry name" value="Restrct_endonuc-II-like"/>
</dbReference>
<dbReference type="Pfam" id="PF08721">
    <property type="entry name" value="Tn7_Tnp_TnsA_C"/>
    <property type="match status" value="1"/>
</dbReference>
<evidence type="ECO:0000259" key="1">
    <source>
        <dbReference type="Pfam" id="PF08721"/>
    </source>
</evidence>
<name>A0ABW8VUU0_9BACI</name>
<dbReference type="GO" id="GO:0004519">
    <property type="term" value="F:endonuclease activity"/>
    <property type="evidence" value="ECO:0007669"/>
    <property type="project" value="UniProtKB-KW"/>
</dbReference>
<evidence type="ECO:0000313" key="4">
    <source>
        <dbReference type="Proteomes" id="UP001628668"/>
    </source>
</evidence>
<accession>A0ABW8VUU0</accession>
<comment type="caution">
    <text evidence="3">The sequence shown here is derived from an EMBL/GenBank/DDBJ whole genome shotgun (WGS) entry which is preliminary data.</text>
</comment>
<dbReference type="RefSeq" id="WP_411160428.1">
    <property type="nucleotide sequence ID" value="NZ_JBJOSA010000027.1"/>
</dbReference>
<reference evidence="3 4" key="1">
    <citation type="submission" date="2024-12" db="EMBL/GenBank/DDBJ databases">
        <authorList>
            <person name="Li X."/>
            <person name="Zhang D."/>
        </authorList>
    </citation>
    <scope>NUCLEOTIDE SEQUENCE [LARGE SCALE GENOMIC DNA]</scope>
    <source>
        <strain evidence="3 4">JCM19602</strain>
    </source>
</reference>
<proteinExistence type="predicted"/>
<feature type="domain" description="TnsA endonuclease N-terminal" evidence="2">
    <location>
        <begin position="74"/>
        <end position="168"/>
    </location>
</feature>
<protein>
    <submittedName>
        <fullName evidence="3">TnsA endonuclease N-terminal domain-containing protein</fullName>
    </submittedName>
</protein>
<dbReference type="EMBL" id="JBJOSA010000027">
    <property type="protein sequence ID" value="MFL8938998.1"/>
    <property type="molecule type" value="Genomic_DNA"/>
</dbReference>
<feature type="domain" description="TnsA endonuclease C-terminal" evidence="1">
    <location>
        <begin position="170"/>
        <end position="248"/>
    </location>
</feature>
<dbReference type="InterPro" id="IPR014833">
    <property type="entry name" value="TnsA_N"/>
</dbReference>
<dbReference type="InterPro" id="IPR036388">
    <property type="entry name" value="WH-like_DNA-bd_sf"/>
</dbReference>
<dbReference type="Proteomes" id="UP001628668">
    <property type="component" value="Unassembled WGS sequence"/>
</dbReference>
<dbReference type="InterPro" id="IPR011856">
    <property type="entry name" value="tRNA_endonuc-like_dom_sf"/>
</dbReference>
<dbReference type="CDD" id="cd22362">
    <property type="entry name" value="TnsA_endonuclease-like"/>
    <property type="match status" value="1"/>
</dbReference>
<organism evidence="3 4">
    <name type="scientific">Rossellomorea oryzaecorticis</name>
    <dbReference type="NCBI Taxonomy" id="1396505"/>
    <lineage>
        <taxon>Bacteria</taxon>
        <taxon>Bacillati</taxon>
        <taxon>Bacillota</taxon>
        <taxon>Bacilli</taxon>
        <taxon>Bacillales</taxon>
        <taxon>Bacillaceae</taxon>
        <taxon>Rossellomorea</taxon>
    </lineage>
</organism>
<dbReference type="Pfam" id="PF08722">
    <property type="entry name" value="Tn7_TnsA-like_N"/>
    <property type="match status" value="1"/>
</dbReference>